<keyword evidence="7 13" id="KW-0819">tRNA processing</keyword>
<dbReference type="InterPro" id="IPR005145">
    <property type="entry name" value="Sua5_C"/>
</dbReference>
<dbReference type="Gene3D" id="3.40.50.11030">
    <property type="entry name" value="Threonylcarbamoyl-AMP synthase, C-terminal domain"/>
    <property type="match status" value="1"/>
</dbReference>
<feature type="domain" description="YrdC-like" evidence="15">
    <location>
        <begin position="17"/>
        <end position="204"/>
    </location>
</feature>
<keyword evidence="17" id="KW-1185">Reference proteome</keyword>
<keyword evidence="9 13" id="KW-0547">Nucleotide-binding</keyword>
<evidence type="ECO:0000256" key="2">
    <source>
        <dbReference type="ARBA" id="ARBA00007663"/>
    </source>
</evidence>
<evidence type="ECO:0000256" key="12">
    <source>
        <dbReference type="ARBA" id="ARBA00048366"/>
    </source>
</evidence>
<reference evidence="16 17" key="1">
    <citation type="submission" date="2013-09" db="EMBL/GenBank/DDBJ databases">
        <authorList>
            <person name="Durkin A.S."/>
            <person name="Haft D.R."/>
            <person name="McCorrison J."/>
            <person name="Torralba M."/>
            <person name="Gillis M."/>
            <person name="Haft D.H."/>
            <person name="Methe B."/>
            <person name="Sutton G."/>
            <person name="Nelson K.E."/>
        </authorList>
    </citation>
    <scope>NUCLEOTIDE SEQUENCE [LARGE SCALE GENOMIC DNA]</scope>
    <source>
        <strain evidence="16 17">BV3C16-1</strain>
    </source>
</reference>
<comment type="subcellular location">
    <subcellularLocation>
        <location evidence="1 13">Cytoplasm</location>
    </subcellularLocation>
</comment>
<dbReference type="Pfam" id="PF03481">
    <property type="entry name" value="Sua5_C"/>
    <property type="match status" value="1"/>
</dbReference>
<dbReference type="GO" id="GO:0008033">
    <property type="term" value="P:tRNA processing"/>
    <property type="evidence" value="ECO:0007669"/>
    <property type="project" value="UniProtKB-KW"/>
</dbReference>
<feature type="binding site" evidence="14">
    <location>
        <position position="125"/>
    </location>
    <ligand>
        <name>L-threonine</name>
        <dbReference type="ChEBI" id="CHEBI:57926"/>
    </ligand>
</feature>
<dbReference type="EC" id="2.7.7.87" evidence="3 13"/>
<evidence type="ECO:0000256" key="6">
    <source>
        <dbReference type="ARBA" id="ARBA00022679"/>
    </source>
</evidence>
<evidence type="ECO:0000256" key="8">
    <source>
        <dbReference type="ARBA" id="ARBA00022695"/>
    </source>
</evidence>
<name>U7UMG7_9FIRM</name>
<comment type="similarity">
    <text evidence="2 13">Belongs to the SUA5 family.</text>
</comment>
<dbReference type="InterPro" id="IPR006070">
    <property type="entry name" value="Sua5-like_dom"/>
</dbReference>
<dbReference type="InterPro" id="IPR038385">
    <property type="entry name" value="Sua5/YwlC_C"/>
</dbReference>
<evidence type="ECO:0000256" key="3">
    <source>
        <dbReference type="ARBA" id="ARBA00012584"/>
    </source>
</evidence>
<feature type="binding site" evidence="14">
    <location>
        <position position="62"/>
    </location>
    <ligand>
        <name>ATP</name>
        <dbReference type="ChEBI" id="CHEBI:30616"/>
    </ligand>
</feature>
<evidence type="ECO:0000256" key="9">
    <source>
        <dbReference type="ARBA" id="ARBA00022741"/>
    </source>
</evidence>
<feature type="binding site" evidence="14">
    <location>
        <position position="155"/>
    </location>
    <ligand>
        <name>ATP</name>
        <dbReference type="ChEBI" id="CHEBI:30616"/>
    </ligand>
</feature>
<dbReference type="eggNOG" id="COG0009">
    <property type="taxonomic scope" value="Bacteria"/>
</dbReference>
<dbReference type="GO" id="GO:0005524">
    <property type="term" value="F:ATP binding"/>
    <property type="evidence" value="ECO:0007669"/>
    <property type="project" value="UniProtKB-UniRule"/>
</dbReference>
<evidence type="ECO:0000256" key="4">
    <source>
        <dbReference type="ARBA" id="ARBA00015492"/>
    </source>
</evidence>
<dbReference type="PANTHER" id="PTHR17490">
    <property type="entry name" value="SUA5"/>
    <property type="match status" value="1"/>
</dbReference>
<dbReference type="GO" id="GO:0000049">
    <property type="term" value="F:tRNA binding"/>
    <property type="evidence" value="ECO:0007669"/>
    <property type="project" value="TreeGrafter"/>
</dbReference>
<dbReference type="PANTHER" id="PTHR17490:SF16">
    <property type="entry name" value="THREONYLCARBAMOYL-AMP SYNTHASE"/>
    <property type="match status" value="1"/>
</dbReference>
<feature type="binding site" evidence="14">
    <location>
        <position position="185"/>
    </location>
    <ligand>
        <name>L-threonine</name>
        <dbReference type="ChEBI" id="CHEBI:57926"/>
    </ligand>
</feature>
<dbReference type="GO" id="GO:0061710">
    <property type="term" value="F:L-threonylcarbamoyladenylate synthase"/>
    <property type="evidence" value="ECO:0007669"/>
    <property type="project" value="UniProtKB-EC"/>
</dbReference>
<organism evidence="16 17">
    <name type="scientific">Megasphaera vaginalis</name>
    <name type="common">ex Srinivasan et al. 2021</name>
    <dbReference type="NCBI Taxonomy" id="1111454"/>
    <lineage>
        <taxon>Bacteria</taxon>
        <taxon>Bacillati</taxon>
        <taxon>Bacillota</taxon>
        <taxon>Negativicutes</taxon>
        <taxon>Veillonellales</taxon>
        <taxon>Veillonellaceae</taxon>
        <taxon>Megasphaera</taxon>
    </lineage>
</organism>
<keyword evidence="8 13" id="KW-0548">Nucleotidyltransferase</keyword>
<keyword evidence="5 13" id="KW-0963">Cytoplasm</keyword>
<feature type="binding site" evidence="14">
    <location>
        <position position="200"/>
    </location>
    <ligand>
        <name>ATP</name>
        <dbReference type="ChEBI" id="CHEBI:30616"/>
    </ligand>
</feature>
<sequence>MMKKTKIVRITDVERDRESLNEAGRIIRAGGLVVFPTETVYGIGANGLDGDACRSIYTAKGRPSDNPLILTVPDKKGVMQVARELPPLAEALLDRFWPGPLTVIFPRRPNVPDAATGGLDTVALRCPDHAVARAFLRSAGVPVAGPSANLSGRPSPTTAAEAAHDMEGRVDMIIDGGPCHIGVESTIVECTDERTVTILRPGGVTAAMLGEVAERVLVDTALSGTAGVPKAPGMKYRHYAPAAAMIVYVGSGEAVAAAIAAQRRETAGKRIGYLVSSETAAVLPQENCYIWGNRGDKAALANQLYGGLLFFDSHPVDLILAEGVDEDGLGAAIMNRMGKAAGGHVVVL</sequence>
<dbReference type="InterPro" id="IPR010923">
    <property type="entry name" value="T(6)A37_SUA5"/>
</dbReference>
<evidence type="ECO:0000256" key="11">
    <source>
        <dbReference type="ARBA" id="ARBA00029774"/>
    </source>
</evidence>
<dbReference type="NCBIfam" id="TIGR00057">
    <property type="entry name" value="L-threonylcarbamoyladenylate synthase"/>
    <property type="match status" value="1"/>
</dbReference>
<accession>U7UMG7</accession>
<dbReference type="AlphaFoldDB" id="U7UMG7"/>
<keyword evidence="10 13" id="KW-0067">ATP-binding</keyword>
<evidence type="ECO:0000256" key="1">
    <source>
        <dbReference type="ARBA" id="ARBA00004496"/>
    </source>
</evidence>
<gene>
    <name evidence="16" type="ORF">HMPREF1250_0769</name>
</gene>
<dbReference type="GO" id="GO:0005737">
    <property type="term" value="C:cytoplasm"/>
    <property type="evidence" value="ECO:0007669"/>
    <property type="project" value="UniProtKB-SubCell"/>
</dbReference>
<feature type="binding site" evidence="14">
    <location>
        <position position="147"/>
    </location>
    <ligand>
        <name>ATP</name>
        <dbReference type="ChEBI" id="CHEBI:30616"/>
    </ligand>
</feature>
<dbReference type="Pfam" id="PF01300">
    <property type="entry name" value="Sua5_yciO_yrdC"/>
    <property type="match status" value="1"/>
</dbReference>
<dbReference type="PROSITE" id="PS51163">
    <property type="entry name" value="YRDC"/>
    <property type="match status" value="1"/>
</dbReference>
<evidence type="ECO:0000256" key="7">
    <source>
        <dbReference type="ARBA" id="ARBA00022694"/>
    </source>
</evidence>
<evidence type="ECO:0000256" key="5">
    <source>
        <dbReference type="ARBA" id="ARBA00022490"/>
    </source>
</evidence>
<feature type="binding site" evidence="14">
    <location>
        <position position="239"/>
    </location>
    <ligand>
        <name>ATP</name>
        <dbReference type="ChEBI" id="CHEBI:30616"/>
    </ligand>
</feature>
<dbReference type="EMBL" id="AWXA01000034">
    <property type="protein sequence ID" value="ERT59638.1"/>
    <property type="molecule type" value="Genomic_DNA"/>
</dbReference>
<feature type="binding site" evidence="14">
    <location>
        <position position="121"/>
    </location>
    <ligand>
        <name>ATP</name>
        <dbReference type="ChEBI" id="CHEBI:30616"/>
    </ligand>
</feature>
<protein>
    <recommendedName>
        <fullName evidence="4 13">Threonylcarbamoyl-AMP synthase</fullName>
        <shortName evidence="13">TC-AMP synthase</shortName>
        <ecNumber evidence="3 13">2.7.7.87</ecNumber>
    </recommendedName>
    <alternativeName>
        <fullName evidence="11 13">L-threonylcarbamoyladenylate synthase</fullName>
    </alternativeName>
</protein>
<dbReference type="InterPro" id="IPR050156">
    <property type="entry name" value="TC-AMP_synthase_SUA5"/>
</dbReference>
<dbReference type="FunFam" id="3.90.870.10:FF:000009">
    <property type="entry name" value="Threonylcarbamoyl-AMP synthase, putative"/>
    <property type="match status" value="1"/>
</dbReference>
<comment type="catalytic activity">
    <reaction evidence="12 13">
        <text>L-threonine + hydrogencarbonate + ATP = L-threonylcarbamoyladenylate + diphosphate + H2O</text>
        <dbReference type="Rhea" id="RHEA:36407"/>
        <dbReference type="ChEBI" id="CHEBI:15377"/>
        <dbReference type="ChEBI" id="CHEBI:17544"/>
        <dbReference type="ChEBI" id="CHEBI:30616"/>
        <dbReference type="ChEBI" id="CHEBI:33019"/>
        <dbReference type="ChEBI" id="CHEBI:57926"/>
        <dbReference type="ChEBI" id="CHEBI:73682"/>
        <dbReference type="EC" id="2.7.7.87"/>
    </reaction>
</comment>
<evidence type="ECO:0000256" key="10">
    <source>
        <dbReference type="ARBA" id="ARBA00022840"/>
    </source>
</evidence>
<dbReference type="Gene3D" id="3.90.870.10">
    <property type="entry name" value="DHBP synthase"/>
    <property type="match status" value="1"/>
</dbReference>
<evidence type="ECO:0000256" key="13">
    <source>
        <dbReference type="PIRNR" id="PIRNR004930"/>
    </source>
</evidence>
<evidence type="ECO:0000259" key="15">
    <source>
        <dbReference type="PROSITE" id="PS51163"/>
    </source>
</evidence>
<comment type="function">
    <text evidence="13">Required for the formation of a threonylcarbamoyl group on adenosine at position 37 (t(6)A37) in tRNAs that read codons beginning with adenine.</text>
</comment>
<feature type="binding site" evidence="14">
    <location>
        <position position="39"/>
    </location>
    <ligand>
        <name>L-threonine</name>
        <dbReference type="ChEBI" id="CHEBI:57926"/>
    </ligand>
</feature>
<dbReference type="PIRSF" id="PIRSF004930">
    <property type="entry name" value="Tln_factor_SUA5"/>
    <property type="match status" value="1"/>
</dbReference>
<dbReference type="GO" id="GO:0003725">
    <property type="term" value="F:double-stranded RNA binding"/>
    <property type="evidence" value="ECO:0007669"/>
    <property type="project" value="UniProtKB-UniRule"/>
</dbReference>
<evidence type="ECO:0000313" key="17">
    <source>
        <dbReference type="Proteomes" id="UP000017090"/>
    </source>
</evidence>
<evidence type="ECO:0000256" key="14">
    <source>
        <dbReference type="PIRSR" id="PIRSR004930-1"/>
    </source>
</evidence>
<dbReference type="SUPFAM" id="SSF55821">
    <property type="entry name" value="YrdC/RibB"/>
    <property type="match status" value="1"/>
</dbReference>
<dbReference type="PATRIC" id="fig|1111454.3.peg.1218"/>
<feature type="binding site" evidence="14">
    <location>
        <position position="66"/>
    </location>
    <ligand>
        <name>ATP</name>
        <dbReference type="ChEBI" id="CHEBI:30616"/>
    </ligand>
</feature>
<keyword evidence="6 13" id="KW-0808">Transferase</keyword>
<dbReference type="InterPro" id="IPR017945">
    <property type="entry name" value="DHBP_synth_RibB-like_a/b_dom"/>
</dbReference>
<dbReference type="Proteomes" id="UP000017090">
    <property type="component" value="Unassembled WGS sequence"/>
</dbReference>
<dbReference type="STRING" id="1111454.HMPREF1250_0769"/>
<comment type="caution">
    <text evidence="16">The sequence shown here is derived from an EMBL/GenBank/DDBJ whole genome shotgun (WGS) entry which is preliminary data.</text>
</comment>
<proteinExistence type="inferred from homology"/>
<evidence type="ECO:0000313" key="16">
    <source>
        <dbReference type="EMBL" id="ERT59638.1"/>
    </source>
</evidence>
<dbReference type="GO" id="GO:0006450">
    <property type="term" value="P:regulation of translational fidelity"/>
    <property type="evidence" value="ECO:0007669"/>
    <property type="project" value="TreeGrafter"/>
</dbReference>